<dbReference type="Proteomes" id="UP000182235">
    <property type="component" value="Unassembled WGS sequence"/>
</dbReference>
<dbReference type="VEuPathDB" id="FungiDB:AJ78_02396"/>
<sequence length="85" mass="9476">MEKTTTQGASHEKGKEPEKGGKGSSPEAPATKTPPSPRLNEESLRRHLEQTPEKYDSMQRYLDQSPKEDVFSVFTLQAKSSSNKL</sequence>
<feature type="compositionally biased region" description="Basic and acidic residues" evidence="1">
    <location>
        <begin position="10"/>
        <end position="21"/>
    </location>
</feature>
<comment type="caution">
    <text evidence="2">The sequence shown here is derived from an EMBL/GenBank/DDBJ whole genome shotgun (WGS) entry which is preliminary data.</text>
</comment>
<proteinExistence type="predicted"/>
<accession>A0A1J9QMY1</accession>
<protein>
    <submittedName>
        <fullName evidence="2">Uncharacterized protein</fullName>
    </submittedName>
</protein>
<dbReference type="AlphaFoldDB" id="A0A1J9QMY1"/>
<evidence type="ECO:0000256" key="1">
    <source>
        <dbReference type="SAM" id="MobiDB-lite"/>
    </source>
</evidence>
<evidence type="ECO:0000313" key="2">
    <source>
        <dbReference type="EMBL" id="OJD17527.1"/>
    </source>
</evidence>
<name>A0A1J9QMY1_9EURO</name>
<organism evidence="2 3">
    <name type="scientific">Emergomyces pasteurianus Ep9510</name>
    <dbReference type="NCBI Taxonomy" id="1447872"/>
    <lineage>
        <taxon>Eukaryota</taxon>
        <taxon>Fungi</taxon>
        <taxon>Dikarya</taxon>
        <taxon>Ascomycota</taxon>
        <taxon>Pezizomycotina</taxon>
        <taxon>Eurotiomycetes</taxon>
        <taxon>Eurotiomycetidae</taxon>
        <taxon>Onygenales</taxon>
        <taxon>Ajellomycetaceae</taxon>
        <taxon>Emergomyces</taxon>
    </lineage>
</organism>
<gene>
    <name evidence="2" type="ORF">AJ78_02396</name>
</gene>
<feature type="region of interest" description="Disordered" evidence="1">
    <location>
        <begin position="1"/>
        <end position="68"/>
    </location>
</feature>
<dbReference type="OrthoDB" id="10503373at2759"/>
<dbReference type="EMBL" id="LGRN01000064">
    <property type="protein sequence ID" value="OJD17527.1"/>
    <property type="molecule type" value="Genomic_DNA"/>
</dbReference>
<reference evidence="2 3" key="1">
    <citation type="submission" date="2015-07" db="EMBL/GenBank/DDBJ databases">
        <title>Emmonsia species relationships and genome sequence.</title>
        <authorList>
            <consortium name="The Broad Institute Genomics Platform"/>
            <person name="Cuomo C.A."/>
            <person name="Munoz J.F."/>
            <person name="Imamovic A."/>
            <person name="Priest M.E."/>
            <person name="Young S."/>
            <person name="Clay O.K."/>
            <person name="McEwen J.G."/>
        </authorList>
    </citation>
    <scope>NUCLEOTIDE SEQUENCE [LARGE SCALE GENOMIC DNA]</scope>
    <source>
        <strain evidence="2 3">UAMH 9510</strain>
    </source>
</reference>
<evidence type="ECO:0000313" key="3">
    <source>
        <dbReference type="Proteomes" id="UP000182235"/>
    </source>
</evidence>
<feature type="compositionally biased region" description="Basic and acidic residues" evidence="1">
    <location>
        <begin position="39"/>
        <end position="57"/>
    </location>
</feature>
<keyword evidence="3" id="KW-1185">Reference proteome</keyword>